<dbReference type="Proteomes" id="UP000237822">
    <property type="component" value="Unassembled WGS sequence"/>
</dbReference>
<evidence type="ECO:0000259" key="1">
    <source>
        <dbReference type="SMART" id="SM00481"/>
    </source>
</evidence>
<dbReference type="SMART" id="SM00481">
    <property type="entry name" value="POLIIIAc"/>
    <property type="match status" value="1"/>
</dbReference>
<dbReference type="PANTHER" id="PTHR42924">
    <property type="entry name" value="EXONUCLEASE"/>
    <property type="match status" value="1"/>
</dbReference>
<gene>
    <name evidence="2" type="ORF">BCF74_1077</name>
</gene>
<dbReference type="InterPro" id="IPR052018">
    <property type="entry name" value="PHP_domain"/>
</dbReference>
<dbReference type="SUPFAM" id="SSF89550">
    <property type="entry name" value="PHP domain-like"/>
    <property type="match status" value="1"/>
</dbReference>
<comment type="caution">
    <text evidence="2">The sequence shown here is derived from an EMBL/GenBank/DDBJ whole genome shotgun (WGS) entry which is preliminary data.</text>
</comment>
<organism evidence="2 3">
    <name type="scientific">Knoellia remsis</name>
    <dbReference type="NCBI Taxonomy" id="407159"/>
    <lineage>
        <taxon>Bacteria</taxon>
        <taxon>Bacillati</taxon>
        <taxon>Actinomycetota</taxon>
        <taxon>Actinomycetes</taxon>
        <taxon>Micrococcales</taxon>
        <taxon>Intrasporangiaceae</taxon>
        <taxon>Knoellia</taxon>
    </lineage>
</organism>
<dbReference type="CDD" id="cd07438">
    <property type="entry name" value="PHP_HisPPase_AMP"/>
    <property type="match status" value="1"/>
</dbReference>
<dbReference type="Gene3D" id="3.20.20.140">
    <property type="entry name" value="Metal-dependent hydrolases"/>
    <property type="match status" value="1"/>
</dbReference>
<evidence type="ECO:0000313" key="2">
    <source>
        <dbReference type="EMBL" id="PRY60221.1"/>
    </source>
</evidence>
<dbReference type="GO" id="GO:0035312">
    <property type="term" value="F:5'-3' DNA exonuclease activity"/>
    <property type="evidence" value="ECO:0007669"/>
    <property type="project" value="TreeGrafter"/>
</dbReference>
<evidence type="ECO:0000313" key="3">
    <source>
        <dbReference type="Proteomes" id="UP000237822"/>
    </source>
</evidence>
<protein>
    <recommendedName>
        <fullName evidence="1">Polymerase/histidinol phosphatase N-terminal domain-containing protein</fullName>
    </recommendedName>
</protein>
<feature type="domain" description="Polymerase/histidinol phosphatase N-terminal" evidence="1">
    <location>
        <begin position="37"/>
        <end position="102"/>
    </location>
</feature>
<keyword evidence="3" id="KW-1185">Reference proteome</keyword>
<sequence length="324" mass="34290">MIEPDAPDTDVRPERLSACCGLPGRARPRAYATSVTIDLHTHSSASDGTQAPAELVAEAAAAGLSMIALTDHDTTAGWEEAGEAAVREGVALVRGIEISTSRGHRSLHLLGYLPNTDDPRLAIELARARDSRVTRMDRMVGRMAADGIPVTIEEVRAQVAPGATLGRPHIADALVAKGVVGTRDEAFATMLHDGSPYYVGHYAPDPVAAITLVRGAGGVPVLAHPFAVRGAEVTDELVAELAAAGLAGLEARHRDHSLEDTERALRLAGRHGLIVTGSSDYHGTGKLNRLGEHTTEPREWSRIVEQSHGVKVIGEGGSVRKVRR</sequence>
<accession>A0A2T0UQL8</accession>
<dbReference type="EMBL" id="PVTI01000007">
    <property type="protein sequence ID" value="PRY60221.1"/>
    <property type="molecule type" value="Genomic_DNA"/>
</dbReference>
<dbReference type="PANTHER" id="PTHR42924:SF3">
    <property type="entry name" value="POLYMERASE_HISTIDINOL PHOSPHATASE N-TERMINAL DOMAIN-CONTAINING PROTEIN"/>
    <property type="match status" value="1"/>
</dbReference>
<name>A0A2T0UQL8_9MICO</name>
<dbReference type="Gene3D" id="1.10.150.650">
    <property type="match status" value="1"/>
</dbReference>
<proteinExistence type="predicted"/>
<dbReference type="Pfam" id="PF02811">
    <property type="entry name" value="PHP"/>
    <property type="match status" value="1"/>
</dbReference>
<reference evidence="2 3" key="1">
    <citation type="submission" date="2018-03" db="EMBL/GenBank/DDBJ databases">
        <title>Genomic Encyclopedia of Archaeal and Bacterial Type Strains, Phase II (KMG-II): from individual species to whole genera.</title>
        <authorList>
            <person name="Goeker M."/>
        </authorList>
    </citation>
    <scope>NUCLEOTIDE SEQUENCE [LARGE SCALE GENOMIC DNA]</scope>
    <source>
        <strain evidence="2 3">ATCC BAA-1496</strain>
    </source>
</reference>
<dbReference type="AlphaFoldDB" id="A0A2T0UQL8"/>
<dbReference type="GO" id="GO:0004534">
    <property type="term" value="F:5'-3' RNA exonuclease activity"/>
    <property type="evidence" value="ECO:0007669"/>
    <property type="project" value="TreeGrafter"/>
</dbReference>
<dbReference type="InterPro" id="IPR004013">
    <property type="entry name" value="PHP_dom"/>
</dbReference>
<dbReference type="InterPro" id="IPR003141">
    <property type="entry name" value="Pol/His_phosphatase_N"/>
</dbReference>
<dbReference type="InterPro" id="IPR016195">
    <property type="entry name" value="Pol/histidinol_Pase-like"/>
</dbReference>